<dbReference type="AlphaFoldDB" id="A0A7J6WB53"/>
<reference evidence="1 2" key="1">
    <citation type="submission" date="2020-06" db="EMBL/GenBank/DDBJ databases">
        <title>Transcriptomic and genomic resources for Thalictrum thalictroides and T. hernandezii: Facilitating candidate gene discovery in an emerging model plant lineage.</title>
        <authorList>
            <person name="Arias T."/>
            <person name="Riano-Pachon D.M."/>
            <person name="Di Stilio V.S."/>
        </authorList>
    </citation>
    <scope>NUCLEOTIDE SEQUENCE [LARGE SCALE GENOMIC DNA]</scope>
    <source>
        <strain evidence="2">cv. WT478/WT964</strain>
        <tissue evidence="1">Leaves</tissue>
    </source>
</reference>
<dbReference type="Proteomes" id="UP000554482">
    <property type="component" value="Unassembled WGS sequence"/>
</dbReference>
<dbReference type="EMBL" id="JABWDY010019062">
    <property type="protein sequence ID" value="KAF5194187.1"/>
    <property type="molecule type" value="Genomic_DNA"/>
</dbReference>
<protein>
    <submittedName>
        <fullName evidence="1">Uncharacterized protein</fullName>
    </submittedName>
</protein>
<evidence type="ECO:0000313" key="2">
    <source>
        <dbReference type="Proteomes" id="UP000554482"/>
    </source>
</evidence>
<organism evidence="1 2">
    <name type="scientific">Thalictrum thalictroides</name>
    <name type="common">Rue-anemone</name>
    <name type="synonym">Anemone thalictroides</name>
    <dbReference type="NCBI Taxonomy" id="46969"/>
    <lineage>
        <taxon>Eukaryota</taxon>
        <taxon>Viridiplantae</taxon>
        <taxon>Streptophyta</taxon>
        <taxon>Embryophyta</taxon>
        <taxon>Tracheophyta</taxon>
        <taxon>Spermatophyta</taxon>
        <taxon>Magnoliopsida</taxon>
        <taxon>Ranunculales</taxon>
        <taxon>Ranunculaceae</taxon>
        <taxon>Thalictroideae</taxon>
        <taxon>Thalictrum</taxon>
    </lineage>
</organism>
<comment type="caution">
    <text evidence="1">The sequence shown here is derived from an EMBL/GenBank/DDBJ whole genome shotgun (WGS) entry which is preliminary data.</text>
</comment>
<proteinExistence type="predicted"/>
<sequence length="69" mass="7527">MQKQILLCSPRIGCSHVHLPPLTVVLSSSLPTSDLIHSTGFRKEFDFDLNETPLLEEGEAVPDFASGTC</sequence>
<keyword evidence="2" id="KW-1185">Reference proteome</keyword>
<evidence type="ECO:0000313" key="1">
    <source>
        <dbReference type="EMBL" id="KAF5194187.1"/>
    </source>
</evidence>
<accession>A0A7J6WB53</accession>
<gene>
    <name evidence="1" type="ORF">FRX31_016225</name>
</gene>
<name>A0A7J6WB53_THATH</name>